<keyword evidence="5" id="KW-1185">Reference proteome</keyword>
<dbReference type="InterPro" id="IPR048500">
    <property type="entry name" value="DIKK1/2/4_C-subdom1"/>
</dbReference>
<dbReference type="Pfam" id="PF21481">
    <property type="entry name" value="DIKK1-2-4_C-subdom1"/>
    <property type="match status" value="1"/>
</dbReference>
<comment type="caution">
    <text evidence="4">The sequence shown here is derived from an EMBL/GenBank/DDBJ whole genome shotgun (WGS) entry which is preliminary data.</text>
</comment>
<evidence type="ECO:0000256" key="2">
    <source>
        <dbReference type="SAM" id="SignalP"/>
    </source>
</evidence>
<dbReference type="EMBL" id="JANIIK010000044">
    <property type="protein sequence ID" value="KAJ3604706.1"/>
    <property type="molecule type" value="Genomic_DNA"/>
</dbReference>
<sequence>MWRMVLAVALTCSLGTTMGLNSNGIRSSKEVLENLEQAPSLPRGNTPESGAGVTPTGAQRPGQRTCSTAKCSNAEPVASSCVRSGDCQQGFCCVRYLTAKRCQRIPLEGDACLLPGRSKRRRNLERCSCGQGFYCSPAGPAGDKKQGVCLSRPGPVNAPRNTRHSGKKRRTAEVDC</sequence>
<protein>
    <recommendedName>
        <fullName evidence="3">Dickkopf-related protein 1/2/4 C-terminal subdomain 1 domain-containing protein</fullName>
    </recommendedName>
</protein>
<evidence type="ECO:0000313" key="4">
    <source>
        <dbReference type="EMBL" id="KAJ3604706.1"/>
    </source>
</evidence>
<feature type="compositionally biased region" description="Basic residues" evidence="1">
    <location>
        <begin position="161"/>
        <end position="170"/>
    </location>
</feature>
<feature type="signal peptide" evidence="2">
    <location>
        <begin position="1"/>
        <end position="19"/>
    </location>
</feature>
<dbReference type="Proteomes" id="UP001148018">
    <property type="component" value="Unassembled WGS sequence"/>
</dbReference>
<dbReference type="AlphaFoldDB" id="A0A9Q0IPT0"/>
<dbReference type="Gene3D" id="2.10.80.10">
    <property type="entry name" value="Lipase, subunit A"/>
    <property type="match status" value="1"/>
</dbReference>
<proteinExistence type="predicted"/>
<keyword evidence="2" id="KW-0732">Signal</keyword>
<accession>A0A9Q0IPT0</accession>
<dbReference type="OrthoDB" id="8882232at2759"/>
<reference evidence="4" key="1">
    <citation type="submission" date="2022-07" db="EMBL/GenBank/DDBJ databases">
        <title>Chromosome-level genome of Muraenolepis orangiensis.</title>
        <authorList>
            <person name="Kim J."/>
        </authorList>
    </citation>
    <scope>NUCLEOTIDE SEQUENCE</scope>
    <source>
        <strain evidence="4">KU_S4_2022</strain>
        <tissue evidence="4">Muscle</tissue>
    </source>
</reference>
<feature type="domain" description="Dickkopf-related protein 1/2/4 C-terminal subdomain 1" evidence="3">
    <location>
        <begin position="79"/>
        <end position="106"/>
    </location>
</feature>
<feature type="chain" id="PRO_5040431505" description="Dickkopf-related protein 1/2/4 C-terminal subdomain 1 domain-containing protein" evidence="2">
    <location>
        <begin position="20"/>
        <end position="176"/>
    </location>
</feature>
<feature type="region of interest" description="Disordered" evidence="1">
    <location>
        <begin position="39"/>
        <end position="63"/>
    </location>
</feature>
<name>A0A9Q0IPT0_9TELE</name>
<organism evidence="4 5">
    <name type="scientific">Muraenolepis orangiensis</name>
    <name type="common">Patagonian moray cod</name>
    <dbReference type="NCBI Taxonomy" id="630683"/>
    <lineage>
        <taxon>Eukaryota</taxon>
        <taxon>Metazoa</taxon>
        <taxon>Chordata</taxon>
        <taxon>Craniata</taxon>
        <taxon>Vertebrata</taxon>
        <taxon>Euteleostomi</taxon>
        <taxon>Actinopterygii</taxon>
        <taxon>Neopterygii</taxon>
        <taxon>Teleostei</taxon>
        <taxon>Neoteleostei</taxon>
        <taxon>Acanthomorphata</taxon>
        <taxon>Zeiogadaria</taxon>
        <taxon>Gadariae</taxon>
        <taxon>Gadiformes</taxon>
        <taxon>Muraenolepidoidei</taxon>
        <taxon>Muraenolepididae</taxon>
        <taxon>Muraenolepis</taxon>
    </lineage>
</organism>
<evidence type="ECO:0000259" key="3">
    <source>
        <dbReference type="Pfam" id="PF21481"/>
    </source>
</evidence>
<gene>
    <name evidence="4" type="ORF">NHX12_029446</name>
</gene>
<evidence type="ECO:0000313" key="5">
    <source>
        <dbReference type="Proteomes" id="UP001148018"/>
    </source>
</evidence>
<feature type="region of interest" description="Disordered" evidence="1">
    <location>
        <begin position="140"/>
        <end position="176"/>
    </location>
</feature>
<evidence type="ECO:0000256" key="1">
    <source>
        <dbReference type="SAM" id="MobiDB-lite"/>
    </source>
</evidence>